<feature type="compositionally biased region" description="Basic and acidic residues" evidence="4">
    <location>
        <begin position="311"/>
        <end position="338"/>
    </location>
</feature>
<comment type="caution">
    <text evidence="6">The sequence shown here is derived from an EMBL/GenBank/DDBJ whole genome shotgun (WGS) entry which is preliminary data.</text>
</comment>
<evidence type="ECO:0000256" key="1">
    <source>
        <dbReference type="ARBA" id="ARBA00022737"/>
    </source>
</evidence>
<accession>A0ABS1SEZ9</accession>
<name>A0ABS1SEZ9_9MICO</name>
<feature type="region of interest" description="Disordered" evidence="4">
    <location>
        <begin position="297"/>
        <end position="338"/>
    </location>
</feature>
<dbReference type="SUPFAM" id="SSF52540">
    <property type="entry name" value="P-loop containing nucleoside triphosphate hydrolases"/>
    <property type="match status" value="2"/>
</dbReference>
<evidence type="ECO:0000256" key="3">
    <source>
        <dbReference type="ARBA" id="ARBA00022840"/>
    </source>
</evidence>
<dbReference type="PANTHER" id="PTHR19211">
    <property type="entry name" value="ATP-BINDING TRANSPORT PROTEIN-RELATED"/>
    <property type="match status" value="1"/>
</dbReference>
<dbReference type="PANTHER" id="PTHR19211:SF123">
    <property type="entry name" value="ABC TRANSPORTER"/>
    <property type="match status" value="1"/>
</dbReference>
<dbReference type="RefSeq" id="WP_202344236.1">
    <property type="nucleotide sequence ID" value="NZ_BAAAPI010000013.1"/>
</dbReference>
<dbReference type="InterPro" id="IPR017871">
    <property type="entry name" value="ABC_transporter-like_CS"/>
</dbReference>
<keyword evidence="3 6" id="KW-0067">ATP-binding</keyword>
<evidence type="ECO:0000259" key="5">
    <source>
        <dbReference type="PROSITE" id="PS50893"/>
    </source>
</evidence>
<dbReference type="CDD" id="cd03221">
    <property type="entry name" value="ABCF_EF-3"/>
    <property type="match status" value="1"/>
</dbReference>
<gene>
    <name evidence="6" type="ORF">D3230_06600</name>
</gene>
<dbReference type="GO" id="GO:0005524">
    <property type="term" value="F:ATP binding"/>
    <property type="evidence" value="ECO:0007669"/>
    <property type="project" value="UniProtKB-KW"/>
</dbReference>
<dbReference type="InterPro" id="IPR003439">
    <property type="entry name" value="ABC_transporter-like_ATP-bd"/>
</dbReference>
<dbReference type="InterPro" id="IPR050611">
    <property type="entry name" value="ABCF"/>
</dbReference>
<feature type="domain" description="ABC transporter" evidence="5">
    <location>
        <begin position="5"/>
        <end position="284"/>
    </location>
</feature>
<dbReference type="SMART" id="SM00382">
    <property type="entry name" value="AAA"/>
    <property type="match status" value="2"/>
</dbReference>
<evidence type="ECO:0000313" key="7">
    <source>
        <dbReference type="Proteomes" id="UP001645859"/>
    </source>
</evidence>
<evidence type="ECO:0000256" key="4">
    <source>
        <dbReference type="SAM" id="MobiDB-lite"/>
    </source>
</evidence>
<protein>
    <submittedName>
        <fullName evidence="6">ABC transporter ATP-binding protein</fullName>
    </submittedName>
</protein>
<dbReference type="PROSITE" id="PS50893">
    <property type="entry name" value="ABC_TRANSPORTER_2"/>
    <property type="match status" value="2"/>
</dbReference>
<sequence>MTATLVAHGLAGGYAHRTLFEQLDLTVAPGDVVGVVGVNGAGKSTFLRILAGELAPQEGEIHLAPADAFVGWLPQEHERVAGETVAAYIARRTGCAQATAEMDAAAAALGDPAPAAPGAPDPADVYSAALERWLASGAADLEERIPAVLAELGLGRPAGAGSRAGRAAAVTEASLMTSLSGGQAARVGLAALLLSRFDLVLLDEPTNDLDLDGLERLERFVQGLRGGAVLVSHDREFLARCVTRVLELDLAQHSTRVYGGGYEAYLEERAIVRQHQRDNYEEFASTKADLVARARTQREWSSQGTRNALKKSPDNDKIRRRANTESSEKQAQKVRQMESRIRRLDEMEEPRKEWQLEFTIGAAPRSSAVVATLNEAVARQGEFTLGPVSLQLNAGERVGITGPNGAGKSTLLRLLLGRQAPDAGSATLGSSVAIGEVDQARSLFHGDAPLADAFAALVPELASAEVRTLLAKFGLKTDHVVRPSGELSPGERTRAGLALLQARGVNVLVLDEPTNHLDLPAIEQLEQALESYTGALLLVTHDRRMLSTVRLDRHWHVAEGKLSER</sequence>
<organism evidence="6 7">
    <name type="scientific">Leucobacter chromiireducens subsp. solipictus</name>
    <dbReference type="NCBI Taxonomy" id="398235"/>
    <lineage>
        <taxon>Bacteria</taxon>
        <taxon>Bacillati</taxon>
        <taxon>Actinomycetota</taxon>
        <taxon>Actinomycetes</taxon>
        <taxon>Micrococcales</taxon>
        <taxon>Microbacteriaceae</taxon>
        <taxon>Leucobacter</taxon>
    </lineage>
</organism>
<dbReference type="InterPro" id="IPR027417">
    <property type="entry name" value="P-loop_NTPase"/>
</dbReference>
<reference evidence="6 7" key="1">
    <citation type="submission" date="2018-09" db="EMBL/GenBank/DDBJ databases">
        <title>Comparative genomics of Leucobacter spp.</title>
        <authorList>
            <person name="Reis A.C."/>
            <person name="Kolvenbach B.A."/>
            <person name="Corvini P.F.X."/>
            <person name="Nunes O.C."/>
        </authorList>
    </citation>
    <scope>NUCLEOTIDE SEQUENCE [LARGE SCALE GENOMIC DNA]</scope>
    <source>
        <strain evidence="6 7">TAN 31504</strain>
    </source>
</reference>
<evidence type="ECO:0000313" key="6">
    <source>
        <dbReference type="EMBL" id="MBL3678966.1"/>
    </source>
</evidence>
<dbReference type="PROSITE" id="PS00211">
    <property type="entry name" value="ABC_TRANSPORTER_1"/>
    <property type="match status" value="1"/>
</dbReference>
<evidence type="ECO:0000256" key="2">
    <source>
        <dbReference type="ARBA" id="ARBA00022741"/>
    </source>
</evidence>
<keyword evidence="2" id="KW-0547">Nucleotide-binding</keyword>
<feature type="domain" description="ABC transporter" evidence="5">
    <location>
        <begin position="370"/>
        <end position="565"/>
    </location>
</feature>
<dbReference type="Pfam" id="PF00005">
    <property type="entry name" value="ABC_tran"/>
    <property type="match status" value="2"/>
</dbReference>
<keyword evidence="7" id="KW-1185">Reference proteome</keyword>
<dbReference type="EMBL" id="QYAC01000003">
    <property type="protein sequence ID" value="MBL3678966.1"/>
    <property type="molecule type" value="Genomic_DNA"/>
</dbReference>
<dbReference type="Proteomes" id="UP001645859">
    <property type="component" value="Unassembled WGS sequence"/>
</dbReference>
<dbReference type="InterPro" id="IPR003593">
    <property type="entry name" value="AAA+_ATPase"/>
</dbReference>
<proteinExistence type="predicted"/>
<dbReference type="Gene3D" id="3.40.50.300">
    <property type="entry name" value="P-loop containing nucleotide triphosphate hydrolases"/>
    <property type="match status" value="2"/>
</dbReference>
<keyword evidence="1" id="KW-0677">Repeat</keyword>